<name>A0AAD6S5T2_9AGAR</name>
<organism evidence="1 2">
    <name type="scientific">Mycena alexandri</name>
    <dbReference type="NCBI Taxonomy" id="1745969"/>
    <lineage>
        <taxon>Eukaryota</taxon>
        <taxon>Fungi</taxon>
        <taxon>Dikarya</taxon>
        <taxon>Basidiomycota</taxon>
        <taxon>Agaricomycotina</taxon>
        <taxon>Agaricomycetes</taxon>
        <taxon>Agaricomycetidae</taxon>
        <taxon>Agaricales</taxon>
        <taxon>Marasmiineae</taxon>
        <taxon>Mycenaceae</taxon>
        <taxon>Mycena</taxon>
    </lineage>
</organism>
<dbReference type="AlphaFoldDB" id="A0AAD6S5T2"/>
<gene>
    <name evidence="1" type="ORF">C8F04DRAFT_269338</name>
</gene>
<dbReference type="EMBL" id="JARJCM010000234">
    <property type="protein sequence ID" value="KAJ7021375.1"/>
    <property type="molecule type" value="Genomic_DNA"/>
</dbReference>
<evidence type="ECO:0000313" key="2">
    <source>
        <dbReference type="Proteomes" id="UP001218188"/>
    </source>
</evidence>
<dbReference type="SUPFAM" id="SSF81383">
    <property type="entry name" value="F-box domain"/>
    <property type="match status" value="1"/>
</dbReference>
<reference evidence="1" key="1">
    <citation type="submission" date="2023-03" db="EMBL/GenBank/DDBJ databases">
        <title>Massive genome expansion in bonnet fungi (Mycena s.s.) driven by repeated elements and novel gene families across ecological guilds.</title>
        <authorList>
            <consortium name="Lawrence Berkeley National Laboratory"/>
            <person name="Harder C.B."/>
            <person name="Miyauchi S."/>
            <person name="Viragh M."/>
            <person name="Kuo A."/>
            <person name="Thoen E."/>
            <person name="Andreopoulos B."/>
            <person name="Lu D."/>
            <person name="Skrede I."/>
            <person name="Drula E."/>
            <person name="Henrissat B."/>
            <person name="Morin E."/>
            <person name="Kohler A."/>
            <person name="Barry K."/>
            <person name="LaButti K."/>
            <person name="Morin E."/>
            <person name="Salamov A."/>
            <person name="Lipzen A."/>
            <person name="Mereny Z."/>
            <person name="Hegedus B."/>
            <person name="Baldrian P."/>
            <person name="Stursova M."/>
            <person name="Weitz H."/>
            <person name="Taylor A."/>
            <person name="Grigoriev I.V."/>
            <person name="Nagy L.G."/>
            <person name="Martin F."/>
            <person name="Kauserud H."/>
        </authorList>
    </citation>
    <scope>NUCLEOTIDE SEQUENCE</scope>
    <source>
        <strain evidence="1">CBHHK200</strain>
    </source>
</reference>
<sequence>MKSYFLFWMLPLSTPSFEAEKERLTHHRLVELSSVCKRWRGLCLTPTFWSRIELDSVLWSDGEGTADRHPMDKSEARRITGDLLELRLKRTTTTTIPHQPLHIMVVGPYHAPPLPKRLFRLLCDTAYRWETACFICTLPKVPSTLSAPLLKALELNTPQANLLRTLTLTAPLLSSVVLTGSALRAVQSLPAEQLYNGATILDIRPDQLAMVVSFAGRLPSSASFRLRLFLEPNTPTPTPAATVVSKVGYLNLGLVGDVAQSSLIMGTTFAALVLPRLRSLQFHVGEFDVGCLGWPQAEFVRLCSRSQWEHSLAVLDLAHVLVTEQHLLELIPLLPRLEILSIADILSDRLIIALRMPALPHLWKFTSISAFTFDKSIFADWIGSRQKACDARSVTFYWHLHPATSALEWHLDVIRETLDTATSFVE</sequence>
<comment type="caution">
    <text evidence="1">The sequence shown here is derived from an EMBL/GenBank/DDBJ whole genome shotgun (WGS) entry which is preliminary data.</text>
</comment>
<accession>A0AAD6S5T2</accession>
<dbReference type="InterPro" id="IPR036047">
    <property type="entry name" value="F-box-like_dom_sf"/>
</dbReference>
<evidence type="ECO:0008006" key="3">
    <source>
        <dbReference type="Google" id="ProtNLM"/>
    </source>
</evidence>
<proteinExistence type="predicted"/>
<dbReference type="Gene3D" id="1.20.1280.50">
    <property type="match status" value="1"/>
</dbReference>
<evidence type="ECO:0000313" key="1">
    <source>
        <dbReference type="EMBL" id="KAJ7021375.1"/>
    </source>
</evidence>
<protein>
    <recommendedName>
        <fullName evidence="3">F-box domain-containing protein</fullName>
    </recommendedName>
</protein>
<dbReference type="Proteomes" id="UP001218188">
    <property type="component" value="Unassembled WGS sequence"/>
</dbReference>
<keyword evidence="2" id="KW-1185">Reference proteome</keyword>